<name>A0ABS5G3K4_9BRAD</name>
<keyword evidence="3" id="KW-1185">Reference proteome</keyword>
<evidence type="ECO:0000313" key="2">
    <source>
        <dbReference type="EMBL" id="MBR1135900.1"/>
    </source>
</evidence>
<reference evidence="3" key="1">
    <citation type="journal article" date="2021" name="ISME J.">
        <title>Evolutionary origin and ecological implication of a unique nif island in free-living Bradyrhizobium lineages.</title>
        <authorList>
            <person name="Tao J."/>
        </authorList>
    </citation>
    <scope>NUCLEOTIDE SEQUENCE [LARGE SCALE GENOMIC DNA]</scope>
    <source>
        <strain evidence="3">SZCCT0094</strain>
    </source>
</reference>
<evidence type="ECO:0000313" key="3">
    <source>
        <dbReference type="Proteomes" id="UP001314635"/>
    </source>
</evidence>
<feature type="domain" description="Beta-lactamase-related" evidence="1">
    <location>
        <begin position="81"/>
        <end position="369"/>
    </location>
</feature>
<dbReference type="Proteomes" id="UP001314635">
    <property type="component" value="Unassembled WGS sequence"/>
</dbReference>
<dbReference type="InterPro" id="IPR050789">
    <property type="entry name" value="Diverse_Enzym_Activities"/>
</dbReference>
<dbReference type="PANTHER" id="PTHR43283">
    <property type="entry name" value="BETA-LACTAMASE-RELATED"/>
    <property type="match status" value="1"/>
</dbReference>
<dbReference type="InterPro" id="IPR001466">
    <property type="entry name" value="Beta-lactam-related"/>
</dbReference>
<gene>
    <name evidence="2" type="ORF">JQ619_08980</name>
</gene>
<dbReference type="EMBL" id="JAFCLK010000007">
    <property type="protein sequence ID" value="MBR1135900.1"/>
    <property type="molecule type" value="Genomic_DNA"/>
</dbReference>
<dbReference type="Pfam" id="PF00144">
    <property type="entry name" value="Beta-lactamase"/>
    <property type="match status" value="1"/>
</dbReference>
<proteinExistence type="predicted"/>
<dbReference type="InterPro" id="IPR012338">
    <property type="entry name" value="Beta-lactam/transpept-like"/>
</dbReference>
<dbReference type="GO" id="GO:0016787">
    <property type="term" value="F:hydrolase activity"/>
    <property type="evidence" value="ECO:0007669"/>
    <property type="project" value="UniProtKB-KW"/>
</dbReference>
<dbReference type="Gene3D" id="3.40.710.10">
    <property type="entry name" value="DD-peptidase/beta-lactamase superfamily"/>
    <property type="match status" value="1"/>
</dbReference>
<comment type="caution">
    <text evidence="2">The sequence shown here is derived from an EMBL/GenBank/DDBJ whole genome shotgun (WGS) entry which is preliminary data.</text>
</comment>
<protein>
    <submittedName>
        <fullName evidence="2">Serine hydrolase</fullName>
    </submittedName>
</protein>
<organism evidence="2 3">
    <name type="scientific">Bradyrhizobium denitrificans</name>
    <dbReference type="NCBI Taxonomy" id="2734912"/>
    <lineage>
        <taxon>Bacteria</taxon>
        <taxon>Pseudomonadati</taxon>
        <taxon>Pseudomonadota</taxon>
        <taxon>Alphaproteobacteria</taxon>
        <taxon>Hyphomicrobiales</taxon>
        <taxon>Nitrobacteraceae</taxon>
        <taxon>Bradyrhizobium</taxon>
    </lineage>
</organism>
<keyword evidence="2" id="KW-0378">Hydrolase</keyword>
<dbReference type="SUPFAM" id="SSF56601">
    <property type="entry name" value="beta-lactamase/transpeptidase-like"/>
    <property type="match status" value="1"/>
</dbReference>
<evidence type="ECO:0000259" key="1">
    <source>
        <dbReference type="Pfam" id="PF00144"/>
    </source>
</evidence>
<accession>A0ABS5G3K4</accession>
<dbReference type="PANTHER" id="PTHR43283:SF7">
    <property type="entry name" value="BETA-LACTAMASE-RELATED DOMAIN-CONTAINING PROTEIN"/>
    <property type="match status" value="1"/>
</dbReference>
<sequence>MSTDLSPSRADLSNWRTAPFSRWAFHNIRSILPVAEIESAPGSAWSLPARPVAFDDFSLRLPKGGTLDLDGFLKTTATDGLLILQDGHIVFEHYDGGTDRDTPHILMSATKSITGLMLGILADRGEIDIDAEVARYVPEVAATAYQGATIRELIDMRAGIVFDGAGLQAYADAAGWEPVAPGTTPNLHDFFATMRAQAKPHGGAFSYVSSNTDLLGWAIERATGRSFASLVSTLLWKPMGASGEAFITLDPKGAPRCTGGFCATLRDFARLGQLVLSAGRRGSHAIIPETWLDDIRTNGDAQAWRDGQWRDSFAAISRNMHYRSGWYVINDQPQLTFAMGIHGQNLFVDAANAIVIAKLSSWPQPVEGPSIWLTHKAVAEFTRCIMAAR</sequence>
<dbReference type="RefSeq" id="WP_172236359.1">
    <property type="nucleotide sequence ID" value="NZ_JABFDP010000008.1"/>
</dbReference>